<name>A0A1M5K0D8_9GAMM</name>
<keyword evidence="2" id="KW-0697">Rotamase</keyword>
<dbReference type="Pfam" id="PF00160">
    <property type="entry name" value="Pro_isomerase"/>
    <property type="match status" value="1"/>
</dbReference>
<organism evidence="6 7">
    <name type="scientific">Hydrocarboniphaga daqingensis</name>
    <dbReference type="NCBI Taxonomy" id="490188"/>
    <lineage>
        <taxon>Bacteria</taxon>
        <taxon>Pseudomonadati</taxon>
        <taxon>Pseudomonadota</taxon>
        <taxon>Gammaproteobacteria</taxon>
        <taxon>Nevskiales</taxon>
        <taxon>Nevskiaceae</taxon>
        <taxon>Hydrocarboniphaga</taxon>
    </lineage>
</organism>
<dbReference type="STRING" id="490188.SAMN04488068_0299"/>
<dbReference type="SUPFAM" id="SSF50891">
    <property type="entry name" value="Cyclophilin-like"/>
    <property type="match status" value="1"/>
</dbReference>
<evidence type="ECO:0000256" key="4">
    <source>
        <dbReference type="SAM" id="SignalP"/>
    </source>
</evidence>
<dbReference type="PROSITE" id="PS50072">
    <property type="entry name" value="CSA_PPIASE_2"/>
    <property type="match status" value="1"/>
</dbReference>
<evidence type="ECO:0000256" key="3">
    <source>
        <dbReference type="ARBA" id="ARBA00023235"/>
    </source>
</evidence>
<gene>
    <name evidence="6" type="ORF">SAMN04488068_0299</name>
</gene>
<feature type="signal peptide" evidence="4">
    <location>
        <begin position="1"/>
        <end position="26"/>
    </location>
</feature>
<evidence type="ECO:0000256" key="2">
    <source>
        <dbReference type="ARBA" id="ARBA00023110"/>
    </source>
</evidence>
<dbReference type="InterPro" id="IPR002130">
    <property type="entry name" value="Cyclophilin-type_PPIase_dom"/>
</dbReference>
<keyword evidence="3 6" id="KW-0413">Isomerase</keyword>
<keyword evidence="7" id="KW-1185">Reference proteome</keyword>
<dbReference type="PROSITE" id="PS51257">
    <property type="entry name" value="PROKAR_LIPOPROTEIN"/>
    <property type="match status" value="1"/>
</dbReference>
<keyword evidence="4" id="KW-0732">Signal</keyword>
<dbReference type="GO" id="GO:0003755">
    <property type="term" value="F:peptidyl-prolyl cis-trans isomerase activity"/>
    <property type="evidence" value="ECO:0007669"/>
    <property type="project" value="UniProtKB-KW"/>
</dbReference>
<dbReference type="PANTHER" id="PTHR43246">
    <property type="entry name" value="PEPTIDYL-PROLYL CIS-TRANS ISOMERASE CYP38, CHLOROPLASTIC"/>
    <property type="match status" value="1"/>
</dbReference>
<dbReference type="EMBL" id="FQWZ01000001">
    <property type="protein sequence ID" value="SHG46241.1"/>
    <property type="molecule type" value="Genomic_DNA"/>
</dbReference>
<protein>
    <recommendedName>
        <fullName evidence="1">peptidylprolyl isomerase</fullName>
        <ecNumber evidence="1">5.2.1.8</ecNumber>
    </recommendedName>
</protein>
<feature type="chain" id="PRO_5012409356" description="peptidylprolyl isomerase" evidence="4">
    <location>
        <begin position="27"/>
        <end position="311"/>
    </location>
</feature>
<dbReference type="InterPro" id="IPR029000">
    <property type="entry name" value="Cyclophilin-like_dom_sf"/>
</dbReference>
<reference evidence="6 7" key="1">
    <citation type="submission" date="2016-11" db="EMBL/GenBank/DDBJ databases">
        <authorList>
            <person name="Jaros S."/>
            <person name="Januszkiewicz K."/>
            <person name="Wedrychowicz H."/>
        </authorList>
    </citation>
    <scope>NUCLEOTIDE SEQUENCE [LARGE SCALE GENOMIC DNA]</scope>
    <source>
        <strain evidence="6 7">CGMCC 1.7049</strain>
    </source>
</reference>
<feature type="domain" description="PPIase cyclophilin-type" evidence="5">
    <location>
        <begin position="67"/>
        <end position="252"/>
    </location>
</feature>
<dbReference type="InterPro" id="IPR044665">
    <property type="entry name" value="E_coli_cyclophilin_A-like"/>
</dbReference>
<evidence type="ECO:0000256" key="1">
    <source>
        <dbReference type="ARBA" id="ARBA00013194"/>
    </source>
</evidence>
<evidence type="ECO:0000313" key="7">
    <source>
        <dbReference type="Proteomes" id="UP000199758"/>
    </source>
</evidence>
<dbReference type="EC" id="5.2.1.8" evidence="1"/>
<dbReference type="Proteomes" id="UP000199758">
    <property type="component" value="Unassembled WGS sequence"/>
</dbReference>
<sequence length="311" mass="33029">MRAIHFLGIAMLSAAIIGCQTHPALAPGSAAPQPPASSSAVLAASTAADWREVPPEQLLVMTLAGGGRVLMELAPEFAPLHADNIRQLARSGYYDGLAILRVQDNYVVQWGDPNEQQPRSVGAAQRTLPGEFSRPIAGLAEFTPLPDGDVYAAQVGHSGGFAAARDPARGQAWLAHCYGALGVGRGMGADSGGGPELYVVIGHAPRHLDRNITLAGRVLQGMDQLTALPRGTGPLGFYEKPDQYVTIASIRAAADLPTSERPALQVLRTNTPLWAAYVDTRRNRRDPWFIEATGHVDLCNVGVPVRQTPRG</sequence>
<evidence type="ECO:0000313" key="6">
    <source>
        <dbReference type="EMBL" id="SHG46241.1"/>
    </source>
</evidence>
<dbReference type="Gene3D" id="2.40.100.10">
    <property type="entry name" value="Cyclophilin-like"/>
    <property type="match status" value="1"/>
</dbReference>
<accession>A0A1M5K0D8</accession>
<dbReference type="RefSeq" id="WP_072892968.1">
    <property type="nucleotide sequence ID" value="NZ_FQWZ01000001.1"/>
</dbReference>
<evidence type="ECO:0000259" key="5">
    <source>
        <dbReference type="PROSITE" id="PS50072"/>
    </source>
</evidence>
<proteinExistence type="predicted"/>
<dbReference type="OrthoDB" id="9807797at2"/>
<dbReference type="AlphaFoldDB" id="A0A1M5K0D8"/>